<evidence type="ECO:0000313" key="1">
    <source>
        <dbReference type="EMBL" id="KAK2955503.1"/>
    </source>
</evidence>
<dbReference type="EMBL" id="JARBJD010000066">
    <property type="protein sequence ID" value="KAK2955503.1"/>
    <property type="molecule type" value="Genomic_DNA"/>
</dbReference>
<accession>A0ABQ9XVJ1</accession>
<sequence length="237" mass="26585">MKPLRFLVASKCDAGEEIEWKDLMEWFVCAVIGLESAVTQSNGSFRFEWDDVVVDGFGTARIILSASHSDSSPPHSPQSFSDCITSLSQLFLDLIDQLSNLNCIPQHIEEPSRRNEISFLLHHLLHHLVNSGHLVPACDTSKFEAVLTEITTATSADISNELDLYHNFMWMTTPAYIAVNFLENEGLVENEDRLTDPEIDFRSPAFFSFSQLIEPALVQVSKQFDPSLYEEAGMGLV</sequence>
<reference evidence="1 2" key="1">
    <citation type="journal article" date="2022" name="bioRxiv">
        <title>Genomics of Preaxostyla Flagellates Illuminates Evolutionary Transitions and the Path Towards Mitochondrial Loss.</title>
        <authorList>
            <person name="Novak L.V.F."/>
            <person name="Treitli S.C."/>
            <person name="Pyrih J."/>
            <person name="Halakuc P."/>
            <person name="Pipaliya S.V."/>
            <person name="Vacek V."/>
            <person name="Brzon O."/>
            <person name="Soukal P."/>
            <person name="Eme L."/>
            <person name="Dacks J.B."/>
            <person name="Karnkowska A."/>
            <person name="Elias M."/>
            <person name="Hampl V."/>
        </authorList>
    </citation>
    <scope>NUCLEOTIDE SEQUENCE [LARGE SCALE GENOMIC DNA]</scope>
    <source>
        <strain evidence="1">NAU3</strain>
        <tissue evidence="1">Gut</tissue>
    </source>
</reference>
<evidence type="ECO:0000313" key="2">
    <source>
        <dbReference type="Proteomes" id="UP001281761"/>
    </source>
</evidence>
<dbReference type="Proteomes" id="UP001281761">
    <property type="component" value="Unassembled WGS sequence"/>
</dbReference>
<protein>
    <submittedName>
        <fullName evidence="1">Uncharacterized protein</fullName>
    </submittedName>
</protein>
<proteinExistence type="predicted"/>
<organism evidence="1 2">
    <name type="scientific">Blattamonas nauphoetae</name>
    <dbReference type="NCBI Taxonomy" id="2049346"/>
    <lineage>
        <taxon>Eukaryota</taxon>
        <taxon>Metamonada</taxon>
        <taxon>Preaxostyla</taxon>
        <taxon>Oxymonadida</taxon>
        <taxon>Blattamonas</taxon>
    </lineage>
</organism>
<gene>
    <name evidence="1" type="ORF">BLNAU_9550</name>
</gene>
<keyword evidence="2" id="KW-1185">Reference proteome</keyword>
<name>A0ABQ9XVJ1_9EUKA</name>
<comment type="caution">
    <text evidence="1">The sequence shown here is derived from an EMBL/GenBank/DDBJ whole genome shotgun (WGS) entry which is preliminary data.</text>
</comment>